<gene>
    <name evidence="1" type="ORF">Ciccas_010846</name>
</gene>
<evidence type="ECO:0000313" key="2">
    <source>
        <dbReference type="Proteomes" id="UP001626550"/>
    </source>
</evidence>
<protein>
    <submittedName>
        <fullName evidence="1">Uncharacterized protein</fullName>
    </submittedName>
</protein>
<proteinExistence type="predicted"/>
<dbReference type="Proteomes" id="UP001626550">
    <property type="component" value="Unassembled WGS sequence"/>
</dbReference>
<evidence type="ECO:0000313" key="1">
    <source>
        <dbReference type="EMBL" id="KAL3310586.1"/>
    </source>
</evidence>
<keyword evidence="2" id="KW-1185">Reference proteome</keyword>
<name>A0ABD2PVV4_9PLAT</name>
<reference evidence="1 2" key="1">
    <citation type="submission" date="2024-11" db="EMBL/GenBank/DDBJ databases">
        <title>Adaptive evolution of stress response genes in parasites aligns with host niche diversity.</title>
        <authorList>
            <person name="Hahn C."/>
            <person name="Resl P."/>
        </authorList>
    </citation>
    <scope>NUCLEOTIDE SEQUENCE [LARGE SCALE GENOMIC DNA]</scope>
    <source>
        <strain evidence="1">EGGRZ-B1_66</strain>
        <tissue evidence="1">Body</tissue>
    </source>
</reference>
<sequence length="148" mass="17045">MFLGRSLPMPNELVIEEDESKSPEQQTLELVKKLRELKPIVSLKEELAILLLLMKITLTMNIMQASNFSRYIQLAKDPKLIEKGVSKLPPTAQTLRAYFHMAMSLYKGLDDASPFLSSASNRLKPNFNFLKYKRPLFLLYLQTRLCLP</sequence>
<organism evidence="1 2">
    <name type="scientific">Cichlidogyrus casuarinus</name>
    <dbReference type="NCBI Taxonomy" id="1844966"/>
    <lineage>
        <taxon>Eukaryota</taxon>
        <taxon>Metazoa</taxon>
        <taxon>Spiralia</taxon>
        <taxon>Lophotrochozoa</taxon>
        <taxon>Platyhelminthes</taxon>
        <taxon>Monogenea</taxon>
        <taxon>Monopisthocotylea</taxon>
        <taxon>Dactylogyridea</taxon>
        <taxon>Ancyrocephalidae</taxon>
        <taxon>Cichlidogyrus</taxon>
    </lineage>
</organism>
<dbReference type="AlphaFoldDB" id="A0ABD2PVV4"/>
<accession>A0ABD2PVV4</accession>
<dbReference type="EMBL" id="JBJKFK010002819">
    <property type="protein sequence ID" value="KAL3310586.1"/>
    <property type="molecule type" value="Genomic_DNA"/>
</dbReference>
<comment type="caution">
    <text evidence="1">The sequence shown here is derived from an EMBL/GenBank/DDBJ whole genome shotgun (WGS) entry which is preliminary data.</text>
</comment>